<dbReference type="GO" id="GO:0006357">
    <property type="term" value="P:regulation of transcription by RNA polymerase II"/>
    <property type="evidence" value="ECO:0007669"/>
    <property type="project" value="TreeGrafter"/>
</dbReference>
<evidence type="ECO:0000256" key="6">
    <source>
        <dbReference type="ARBA" id="ARBA00023242"/>
    </source>
</evidence>
<dbReference type="Gene3D" id="2.130.10.10">
    <property type="entry name" value="YVTN repeat-like/Quinoprotein amine dehydrogenase"/>
    <property type="match status" value="1"/>
</dbReference>
<dbReference type="InterPro" id="IPR006594">
    <property type="entry name" value="LisH"/>
</dbReference>
<dbReference type="CDD" id="cd00200">
    <property type="entry name" value="WD40"/>
    <property type="match status" value="1"/>
</dbReference>
<accession>A0A6N2BD95</accession>
<proteinExistence type="predicted"/>
<evidence type="ECO:0000256" key="2">
    <source>
        <dbReference type="ARBA" id="ARBA00022574"/>
    </source>
</evidence>
<evidence type="ECO:0000256" key="7">
    <source>
        <dbReference type="PROSITE-ProRule" id="PRU00221"/>
    </source>
</evidence>
<dbReference type="PROSITE" id="PS50294">
    <property type="entry name" value="WD_REPEATS_REGION"/>
    <property type="match status" value="6"/>
</dbReference>
<dbReference type="Gene3D" id="1.20.960.30">
    <property type="match status" value="1"/>
</dbReference>
<dbReference type="SMART" id="SM00667">
    <property type="entry name" value="LisH"/>
    <property type="match status" value="1"/>
</dbReference>
<evidence type="ECO:0000256" key="5">
    <source>
        <dbReference type="ARBA" id="ARBA00023163"/>
    </source>
</evidence>
<dbReference type="InterPro" id="IPR015943">
    <property type="entry name" value="WD40/YVTN_repeat-like_dom_sf"/>
</dbReference>
<dbReference type="PANTHER" id="PTHR22846:SF66">
    <property type="entry name" value="ANAPHASE-PROMOTING COMPLEX SUBUNIT 4-LIKE WD40 DOMAIN-CONTAINING PROTEIN"/>
    <property type="match status" value="1"/>
</dbReference>
<dbReference type="GO" id="GO:0000118">
    <property type="term" value="C:histone deacetylase complex"/>
    <property type="evidence" value="ECO:0007669"/>
    <property type="project" value="TreeGrafter"/>
</dbReference>
<keyword evidence="2 7" id="KW-0853">WD repeat</keyword>
<keyword evidence="4" id="KW-0805">Transcription regulation</keyword>
<dbReference type="InterPro" id="IPR020472">
    <property type="entry name" value="WD40_PAC1"/>
</dbReference>
<feature type="repeat" description="WD" evidence="7">
    <location>
        <begin position="220"/>
        <end position="251"/>
    </location>
</feature>
<name>A0A6N2BD95_SOLCI</name>
<protein>
    <recommendedName>
        <fullName evidence="10">LisH domain-containing protein</fullName>
    </recommendedName>
</protein>
<dbReference type="SUPFAM" id="SSF50978">
    <property type="entry name" value="WD40 repeat-like"/>
    <property type="match status" value="1"/>
</dbReference>
<organism evidence="9">
    <name type="scientific">Solanum chilense</name>
    <name type="common">Tomato</name>
    <name type="synonym">Lycopersicon chilense</name>
    <dbReference type="NCBI Taxonomy" id="4083"/>
    <lineage>
        <taxon>Eukaryota</taxon>
        <taxon>Viridiplantae</taxon>
        <taxon>Streptophyta</taxon>
        <taxon>Embryophyta</taxon>
        <taxon>Tracheophyta</taxon>
        <taxon>Spermatophyta</taxon>
        <taxon>Magnoliopsida</taxon>
        <taxon>eudicotyledons</taxon>
        <taxon>Gunneridae</taxon>
        <taxon>Pentapetalae</taxon>
        <taxon>asterids</taxon>
        <taxon>lamiids</taxon>
        <taxon>Solanales</taxon>
        <taxon>Solanaceae</taxon>
        <taxon>Solanoideae</taxon>
        <taxon>Solaneae</taxon>
        <taxon>Solanum</taxon>
        <taxon>Solanum subgen. Lycopersicon</taxon>
    </lineage>
</organism>
<comment type="caution">
    <text evidence="9">The sequence shown here is derived from an EMBL/GenBank/DDBJ whole genome shotgun (WGS) entry which is preliminary data.</text>
</comment>
<evidence type="ECO:0000256" key="1">
    <source>
        <dbReference type="ARBA" id="ARBA00004123"/>
    </source>
</evidence>
<evidence type="ECO:0000256" key="8">
    <source>
        <dbReference type="SAM" id="MobiDB-lite"/>
    </source>
</evidence>
<dbReference type="SMART" id="SM00320">
    <property type="entry name" value="WD40"/>
    <property type="match status" value="8"/>
</dbReference>
<evidence type="ECO:0008006" key="10">
    <source>
        <dbReference type="Google" id="ProtNLM"/>
    </source>
</evidence>
<dbReference type="Pfam" id="PF00400">
    <property type="entry name" value="WD40"/>
    <property type="match status" value="6"/>
</dbReference>
<evidence type="ECO:0000256" key="4">
    <source>
        <dbReference type="ARBA" id="ARBA00023015"/>
    </source>
</evidence>
<comment type="subcellular location">
    <subcellularLocation>
        <location evidence="1">Nucleus</location>
    </subcellularLocation>
</comment>
<keyword evidence="6" id="KW-0539">Nucleus</keyword>
<keyword evidence="5" id="KW-0804">Transcription</keyword>
<feature type="compositionally biased region" description="Basic and acidic residues" evidence="8">
    <location>
        <begin position="101"/>
        <end position="138"/>
    </location>
</feature>
<reference evidence="9" key="1">
    <citation type="submission" date="2019-05" db="EMBL/GenBank/DDBJ databases">
        <title>The de novo reference genome and transcriptome assemblies of the wild tomato species Solanum chilense.</title>
        <authorList>
            <person name="Stam R."/>
            <person name="Nosenko T."/>
            <person name="Hoerger A.C."/>
            <person name="Stephan W."/>
            <person name="Seidel M.A."/>
            <person name="Kuhn J.M.M."/>
            <person name="Haberer G."/>
            <person name="Tellier A."/>
        </authorList>
    </citation>
    <scope>NUCLEOTIDE SEQUENCE</scope>
    <source>
        <tissue evidence="9">Mature leaves</tissue>
    </source>
</reference>
<dbReference type="InterPro" id="IPR019775">
    <property type="entry name" value="WD40_repeat_CS"/>
</dbReference>
<dbReference type="FunFam" id="2.130.10.10:FF:000218">
    <property type="entry name" value="WD40 repeat-containing protein HOS15"/>
    <property type="match status" value="1"/>
</dbReference>
<dbReference type="AlphaFoldDB" id="A0A6N2BD95"/>
<feature type="repeat" description="WD" evidence="7">
    <location>
        <begin position="261"/>
        <end position="302"/>
    </location>
</feature>
<keyword evidence="3" id="KW-0677">Repeat</keyword>
<dbReference type="GO" id="GO:0003714">
    <property type="term" value="F:transcription corepressor activity"/>
    <property type="evidence" value="ECO:0007669"/>
    <property type="project" value="InterPro"/>
</dbReference>
<dbReference type="InterPro" id="IPR036322">
    <property type="entry name" value="WD40_repeat_dom_sf"/>
</dbReference>
<feature type="region of interest" description="Disordered" evidence="8">
    <location>
        <begin position="101"/>
        <end position="141"/>
    </location>
</feature>
<gene>
    <name evidence="9" type="ORF">EJD97_012486</name>
</gene>
<evidence type="ECO:0000256" key="3">
    <source>
        <dbReference type="ARBA" id="ARBA00022737"/>
    </source>
</evidence>
<sequence>MASLTSDLLNFIVFRYLQESGFIHAAFSFGYEAGLNRSSIDGRLVPINALIKIVQKGLQYLELETNLSSDDTNMDEDFRFVEPFDLITKSVSELQQMIKEEKEKVRKDKANADNERDHEREPARDSEKEKNGNDRDLEPMDICTDSTSLPCEISSCDVMALEGHTSEVFVCDWSPEGSLLASGSGDSTARIWTIGDGSGNSTMQRMPPNVMVLKHLDSRATEENNDVTTLDWNRKGSLLATGSYDGQARIWTRAGSLLQTLNKHEGTIFSVKWNKKGDYLLSGSTDRTAVVWNVKSGELKQQFRFNAGFLDADWLDNNSFAIGSTDNKIYICKVGVNQPVKRFSGHKNAINAIKWDPSGSLLASCSEDTTVKIWSMKRNVCLHNFREHSKEINTVRWSPTGAGTSNPNKKLLLASASFDSTVKLWDVELGRLLQSLNGHREVVYTVAFSPNGDYLASGSLDKCMNIWSVKEAKIVKTYHSDGGIFNVCWNKEGNKVAACFSNKVFVFDIRS</sequence>
<dbReference type="InterPro" id="IPR045183">
    <property type="entry name" value="Ebi-like"/>
</dbReference>
<dbReference type="PRINTS" id="PR00320">
    <property type="entry name" value="GPROTEINBRPT"/>
</dbReference>
<dbReference type="FunFam" id="1.20.960.30:FF:000001">
    <property type="entry name" value="F-box-like/WD repeat-containing protein TBL1XR1"/>
    <property type="match status" value="1"/>
</dbReference>
<feature type="repeat" description="WD" evidence="7">
    <location>
        <begin position="343"/>
        <end position="384"/>
    </location>
</feature>
<dbReference type="EMBL" id="RXGB01003187">
    <property type="protein sequence ID" value="TMW92845.1"/>
    <property type="molecule type" value="Genomic_DNA"/>
</dbReference>
<feature type="repeat" description="WD" evidence="7">
    <location>
        <begin position="161"/>
        <end position="202"/>
    </location>
</feature>
<dbReference type="InterPro" id="IPR001680">
    <property type="entry name" value="WD40_rpt"/>
</dbReference>
<feature type="repeat" description="WD" evidence="7">
    <location>
        <begin position="436"/>
        <end position="477"/>
    </location>
</feature>
<dbReference type="PROSITE" id="PS50896">
    <property type="entry name" value="LISH"/>
    <property type="match status" value="1"/>
</dbReference>
<feature type="repeat" description="WD" evidence="7">
    <location>
        <begin position="385"/>
        <end position="435"/>
    </location>
</feature>
<dbReference type="PROSITE" id="PS50082">
    <property type="entry name" value="WD_REPEATS_2"/>
    <property type="match status" value="6"/>
</dbReference>
<dbReference type="PROSITE" id="PS00678">
    <property type="entry name" value="WD_REPEATS_1"/>
    <property type="match status" value="2"/>
</dbReference>
<dbReference type="PANTHER" id="PTHR22846">
    <property type="entry name" value="WD40 REPEAT PROTEIN"/>
    <property type="match status" value="1"/>
</dbReference>
<evidence type="ECO:0000313" key="9">
    <source>
        <dbReference type="EMBL" id="TMW92845.1"/>
    </source>
</evidence>
<dbReference type="Pfam" id="PF08513">
    <property type="entry name" value="LisH"/>
    <property type="match status" value="1"/>
</dbReference>